<sequence>MRSKWFSYGFVIVAILVFFIIDQIQHLPVNNLLQEKGFEIPEPKITIDGQEIPFKSGQFDWAKDGTGPVIDQDEPPILFHDLLPAIVKPFSTLEIIFPEKNNIDDVAIHEALWGLERGVDSFNPMFFNSYTFNNIPGQRTMIIRATVADEEFYYTFPIIIEELVPYQAQLAEEKGYLAALEIYPRDTQQENWALQEVNNHHIHKAQSVQVNNLQDAQQMFPGLEIYSLPYYAIFNHEKILYQANNRDDFMKWMKIAAP</sequence>
<comment type="caution">
    <text evidence="2">The sequence shown here is derived from an EMBL/GenBank/DDBJ whole genome shotgun (WGS) entry which is preliminary data.</text>
</comment>
<dbReference type="EMBL" id="RSFW01000019">
    <property type="protein sequence ID" value="RSD25562.1"/>
    <property type="molecule type" value="Genomic_DNA"/>
</dbReference>
<evidence type="ECO:0000313" key="2">
    <source>
        <dbReference type="EMBL" id="RSD25562.1"/>
    </source>
</evidence>
<reference evidence="3" key="1">
    <citation type="submission" date="2018-12" db="EMBL/GenBank/DDBJ databases">
        <title>Bacillus chawlae sp. nov., Bacillus glennii sp. nov., and Bacillus saganii sp. nov. Isolated from the Vehicle Assembly Building at Kennedy Space Center where the Viking Spacecraft were Assembled.</title>
        <authorList>
            <person name="Seuylemezian A."/>
            <person name="Vaishampayan P."/>
        </authorList>
    </citation>
    <scope>NUCLEOTIDE SEQUENCE [LARGE SCALE GENOMIC DNA]</scope>
    <source>
        <strain evidence="3">DSM 13966</strain>
    </source>
</reference>
<dbReference type="OrthoDB" id="2809646at2"/>
<name>A0A427TMH6_9BACI</name>
<dbReference type="RefSeq" id="WP_125481280.1">
    <property type="nucleotide sequence ID" value="NZ_RSFW01000019.1"/>
</dbReference>
<evidence type="ECO:0000313" key="3">
    <source>
        <dbReference type="Proteomes" id="UP000279911"/>
    </source>
</evidence>
<keyword evidence="1" id="KW-0812">Transmembrane</keyword>
<proteinExistence type="predicted"/>
<dbReference type="Proteomes" id="UP000279911">
    <property type="component" value="Unassembled WGS sequence"/>
</dbReference>
<dbReference type="AlphaFoldDB" id="A0A427TMH6"/>
<gene>
    <name evidence="2" type="ORF">EJA10_17325</name>
</gene>
<keyword evidence="1" id="KW-0472">Membrane</keyword>
<keyword evidence="1" id="KW-1133">Transmembrane helix</keyword>
<feature type="transmembrane region" description="Helical" evidence="1">
    <location>
        <begin position="5"/>
        <end position="21"/>
    </location>
</feature>
<organism evidence="2 3">
    <name type="scientific">Mesobacillus subterraneus</name>
    <dbReference type="NCBI Taxonomy" id="285983"/>
    <lineage>
        <taxon>Bacteria</taxon>
        <taxon>Bacillati</taxon>
        <taxon>Bacillota</taxon>
        <taxon>Bacilli</taxon>
        <taxon>Bacillales</taxon>
        <taxon>Bacillaceae</taxon>
        <taxon>Mesobacillus</taxon>
    </lineage>
</organism>
<accession>A0A427TMH6</accession>
<protein>
    <submittedName>
        <fullName evidence="2">Uncharacterized protein</fullName>
    </submittedName>
</protein>
<evidence type="ECO:0000256" key="1">
    <source>
        <dbReference type="SAM" id="Phobius"/>
    </source>
</evidence>